<dbReference type="EMBL" id="BGPR01064027">
    <property type="protein sequence ID" value="GBO39108.1"/>
    <property type="molecule type" value="Genomic_DNA"/>
</dbReference>
<reference evidence="1 2" key="1">
    <citation type="journal article" date="2019" name="Sci. Rep.">
        <title>Orb-weaving spider Araneus ventricosus genome elucidates the spidroin gene catalogue.</title>
        <authorList>
            <person name="Kono N."/>
            <person name="Nakamura H."/>
            <person name="Ohtoshi R."/>
            <person name="Moran D.A.P."/>
            <person name="Shinohara A."/>
            <person name="Yoshida Y."/>
            <person name="Fujiwara M."/>
            <person name="Mori M."/>
            <person name="Tomita M."/>
            <person name="Arakawa K."/>
        </authorList>
    </citation>
    <scope>NUCLEOTIDE SEQUENCE [LARGE SCALE GENOMIC DNA]</scope>
</reference>
<name>A0A4Y2WQW9_ARAVE</name>
<organism evidence="1 2">
    <name type="scientific">Araneus ventricosus</name>
    <name type="common">Orbweaver spider</name>
    <name type="synonym">Epeira ventricosa</name>
    <dbReference type="NCBI Taxonomy" id="182803"/>
    <lineage>
        <taxon>Eukaryota</taxon>
        <taxon>Metazoa</taxon>
        <taxon>Ecdysozoa</taxon>
        <taxon>Arthropoda</taxon>
        <taxon>Chelicerata</taxon>
        <taxon>Arachnida</taxon>
        <taxon>Araneae</taxon>
        <taxon>Araneomorphae</taxon>
        <taxon>Entelegynae</taxon>
        <taxon>Araneoidea</taxon>
        <taxon>Araneidae</taxon>
        <taxon>Araneus</taxon>
    </lineage>
</organism>
<evidence type="ECO:0000313" key="1">
    <source>
        <dbReference type="EMBL" id="GBO39108.1"/>
    </source>
</evidence>
<comment type="caution">
    <text evidence="1">The sequence shown here is derived from an EMBL/GenBank/DDBJ whole genome shotgun (WGS) entry which is preliminary data.</text>
</comment>
<dbReference type="Proteomes" id="UP000499080">
    <property type="component" value="Unassembled WGS sequence"/>
</dbReference>
<evidence type="ECO:0000313" key="2">
    <source>
        <dbReference type="Proteomes" id="UP000499080"/>
    </source>
</evidence>
<protein>
    <submittedName>
        <fullName evidence="1">Uncharacterized protein</fullName>
    </submittedName>
</protein>
<proteinExistence type="predicted"/>
<sequence length="187" mass="21001">MATHPLDILQMEDMAKSCVISVILVNPQRKRIRGLTPQFDQRPHSPSKGTSHIDIHRRFKRSKVAAMLAVLCSMSILRTKNGILVEFYLSFQAVRDFCSCRFYRMTKLAGVLSPGRSHSRKEGTFYYVPLQLLIGAAVAWWQGLDLGTSGSQARNPIPSKICCVWDLLHAKSYAVSKRPPVGVVPKF</sequence>
<gene>
    <name evidence="1" type="ORF">AVEN_62762_1</name>
</gene>
<dbReference type="AlphaFoldDB" id="A0A4Y2WQW9"/>
<accession>A0A4Y2WQW9</accession>
<keyword evidence="2" id="KW-1185">Reference proteome</keyword>